<dbReference type="SUPFAM" id="SSF53474">
    <property type="entry name" value="alpha/beta-Hydrolases"/>
    <property type="match status" value="1"/>
</dbReference>
<sequence>MLKQQKATVFFQRSRVTLASSFPTSSKIAKMAAEDGSARAQQQESGQIKQTRQTRPPSVYFPLGYKEAAYQWWTSVTPPMVERKVLSFIPTLREAADSAANPNASSTPDPLGTRVWRRTMVQLSGKNRALNEVCVEKIGDKTEETLVVVHGYGAGLGFFYKNLEPITRRPGLKLYALDMLGMGNSSRPAFRIHAKDREQQVIEAEDWFIDALEEWRRKRKIDRFTLLGHSLGGYLAVSYALKYPGHLKKLILASPVGIPEDPYAVNASMPEPDESTLVNEFTQDQTQITQTGHDTAAAAKAAAAAAASSKAPAPPGAPKRPIPSWLVWLWDANVSPFSIIRMTGPLGPRFVSGWTSRRFNHLPGPEAQALHDYAFSIFKQKGSGEYALAYVLAPGAYARRPVINRIQDVGRQPIPSPDSSGSDAPVKKETGFPIVFMYGENDWMDVAGGLASEEKLKRAREEALARATDEEKQMENGSVKVVIVPKAGHHLYLDNAEFFNDALQKEMDDVFATSKKRNDH</sequence>
<dbReference type="eggNOG" id="KOG4409">
    <property type="taxonomic scope" value="Eukaryota"/>
</dbReference>
<dbReference type="STRING" id="1245745.A0A0A2VPJ0"/>
<dbReference type="InterPro" id="IPR029058">
    <property type="entry name" value="AB_hydrolase_fold"/>
</dbReference>
<dbReference type="OrthoDB" id="7457040at2759"/>
<name>A0A0A2VPJ0_BEABA</name>
<dbReference type="Gene3D" id="3.40.50.1820">
    <property type="entry name" value="alpha/beta hydrolase"/>
    <property type="match status" value="1"/>
</dbReference>
<feature type="domain" description="AB hydrolase-1" evidence="3">
    <location>
        <begin position="145"/>
        <end position="495"/>
    </location>
</feature>
<accession>A0A0A2VPJ0</accession>
<dbReference type="HOGENOM" id="CLU_017361_3_0_1"/>
<dbReference type="PANTHER" id="PTHR42886:SF29">
    <property type="entry name" value="PUMMELIG, ISOFORM A"/>
    <property type="match status" value="1"/>
</dbReference>
<dbReference type="GO" id="GO:0004623">
    <property type="term" value="F:phospholipase A2 activity"/>
    <property type="evidence" value="ECO:0007669"/>
    <property type="project" value="TreeGrafter"/>
</dbReference>
<comment type="caution">
    <text evidence="4">The sequence shown here is derived from an EMBL/GenBank/DDBJ whole genome shotgun (WGS) entry which is preliminary data.</text>
</comment>
<evidence type="ECO:0000256" key="2">
    <source>
        <dbReference type="SAM" id="MobiDB-lite"/>
    </source>
</evidence>
<dbReference type="Proteomes" id="UP000030106">
    <property type="component" value="Unassembled WGS sequence"/>
</dbReference>
<dbReference type="GO" id="GO:0042171">
    <property type="term" value="F:lysophosphatidic acid acyltransferase activity"/>
    <property type="evidence" value="ECO:0007669"/>
    <property type="project" value="TreeGrafter"/>
</dbReference>
<feature type="compositionally biased region" description="Polar residues" evidence="2">
    <location>
        <begin position="39"/>
        <end position="54"/>
    </location>
</feature>
<dbReference type="GO" id="GO:0006654">
    <property type="term" value="P:phosphatidic acid biosynthetic process"/>
    <property type="evidence" value="ECO:0007669"/>
    <property type="project" value="TreeGrafter"/>
</dbReference>
<dbReference type="AlphaFoldDB" id="A0A0A2VPJ0"/>
<reference evidence="4 5" key="1">
    <citation type="submission" date="2012-10" db="EMBL/GenBank/DDBJ databases">
        <title>Genome sequencing and analysis of entomopathogenic fungi Beauveria bassiana D1-5.</title>
        <authorList>
            <person name="Li Q."/>
            <person name="Wang L."/>
            <person name="Zhang Z."/>
            <person name="Wang Q."/>
            <person name="Ren J."/>
            <person name="Wang M."/>
            <person name="Xu W."/>
            <person name="Wang J."/>
            <person name="Lu Y."/>
            <person name="Du Q."/>
            <person name="Sun Z."/>
        </authorList>
    </citation>
    <scope>NUCLEOTIDE SEQUENCE [LARGE SCALE GENOMIC DNA]</scope>
    <source>
        <strain evidence="4 5">D1-5</strain>
    </source>
</reference>
<evidence type="ECO:0000313" key="5">
    <source>
        <dbReference type="Proteomes" id="UP000030106"/>
    </source>
</evidence>
<dbReference type="PANTHER" id="PTHR42886">
    <property type="entry name" value="RE40534P-RELATED"/>
    <property type="match status" value="1"/>
</dbReference>
<proteinExistence type="inferred from homology"/>
<dbReference type="InterPro" id="IPR000073">
    <property type="entry name" value="AB_hydrolase_1"/>
</dbReference>
<comment type="similarity">
    <text evidence="1">Belongs to the peptidase S33 family. ABHD4/ABHD5 subfamily.</text>
</comment>
<evidence type="ECO:0000259" key="3">
    <source>
        <dbReference type="Pfam" id="PF00561"/>
    </source>
</evidence>
<dbReference type="EMBL" id="ANFO01000597">
    <property type="protein sequence ID" value="KGQ08252.1"/>
    <property type="molecule type" value="Genomic_DNA"/>
</dbReference>
<dbReference type="GO" id="GO:0055088">
    <property type="term" value="P:lipid homeostasis"/>
    <property type="evidence" value="ECO:0007669"/>
    <property type="project" value="TreeGrafter"/>
</dbReference>
<protein>
    <submittedName>
        <fullName evidence="4">Putative cardiolipin-specific deacylase</fullName>
    </submittedName>
</protein>
<evidence type="ECO:0000256" key="1">
    <source>
        <dbReference type="ARBA" id="ARBA00038097"/>
    </source>
</evidence>
<evidence type="ECO:0000313" key="4">
    <source>
        <dbReference type="EMBL" id="KGQ08252.1"/>
    </source>
</evidence>
<organism evidence="4 5">
    <name type="scientific">Beauveria bassiana D1-5</name>
    <dbReference type="NCBI Taxonomy" id="1245745"/>
    <lineage>
        <taxon>Eukaryota</taxon>
        <taxon>Fungi</taxon>
        <taxon>Dikarya</taxon>
        <taxon>Ascomycota</taxon>
        <taxon>Pezizomycotina</taxon>
        <taxon>Sordariomycetes</taxon>
        <taxon>Hypocreomycetidae</taxon>
        <taxon>Hypocreales</taxon>
        <taxon>Cordycipitaceae</taxon>
        <taxon>Beauveria</taxon>
    </lineage>
</organism>
<gene>
    <name evidence="4" type="ORF">BBAD15_g6412</name>
</gene>
<feature type="region of interest" description="Disordered" evidence="2">
    <location>
        <begin position="30"/>
        <end position="54"/>
    </location>
</feature>
<dbReference type="GO" id="GO:0005743">
    <property type="term" value="C:mitochondrial inner membrane"/>
    <property type="evidence" value="ECO:0007669"/>
    <property type="project" value="TreeGrafter"/>
</dbReference>
<dbReference type="Pfam" id="PF00561">
    <property type="entry name" value="Abhydrolase_1"/>
    <property type="match status" value="1"/>
</dbReference>
<dbReference type="GO" id="GO:0035965">
    <property type="term" value="P:cardiolipin acyl-chain remodeling"/>
    <property type="evidence" value="ECO:0007669"/>
    <property type="project" value="TreeGrafter"/>
</dbReference>